<reference evidence="2 3" key="1">
    <citation type="submission" date="2024-02" db="EMBL/GenBank/DDBJ databases">
        <authorList>
            <person name="Chen Y."/>
            <person name="Shah S."/>
            <person name="Dougan E. K."/>
            <person name="Thang M."/>
            <person name="Chan C."/>
        </authorList>
    </citation>
    <scope>NUCLEOTIDE SEQUENCE [LARGE SCALE GENOMIC DNA]</scope>
</reference>
<gene>
    <name evidence="2" type="ORF">SCF082_LOCUS45728</name>
</gene>
<feature type="region of interest" description="Disordered" evidence="1">
    <location>
        <begin position="192"/>
        <end position="398"/>
    </location>
</feature>
<feature type="region of interest" description="Disordered" evidence="1">
    <location>
        <begin position="36"/>
        <end position="91"/>
    </location>
</feature>
<feature type="compositionally biased region" description="Acidic residues" evidence="1">
    <location>
        <begin position="246"/>
        <end position="262"/>
    </location>
</feature>
<feature type="compositionally biased region" description="Basic and acidic residues" evidence="1">
    <location>
        <begin position="372"/>
        <end position="384"/>
    </location>
</feature>
<organism evidence="2 3">
    <name type="scientific">Durusdinium trenchii</name>
    <dbReference type="NCBI Taxonomy" id="1381693"/>
    <lineage>
        <taxon>Eukaryota</taxon>
        <taxon>Sar</taxon>
        <taxon>Alveolata</taxon>
        <taxon>Dinophyceae</taxon>
        <taxon>Suessiales</taxon>
        <taxon>Symbiodiniaceae</taxon>
        <taxon>Durusdinium</taxon>
    </lineage>
</organism>
<feature type="region of interest" description="Disordered" evidence="1">
    <location>
        <begin position="133"/>
        <end position="172"/>
    </location>
</feature>
<accession>A0ABP0RA67</accession>
<feature type="compositionally biased region" description="Basic residues" evidence="1">
    <location>
        <begin position="194"/>
        <end position="207"/>
    </location>
</feature>
<sequence length="439" mass="47825">MGDPWGSRWKTFLAVVPAVVVAALFVSTRRRCAVCSADGATSSSRAEGDKATVEETDRAREGTKVKRCEEEKPRPPAAPAGPPARSQLTWGYSAGSALPPVLLGPAGMVDPHHRKTQVMSPSEKRDLDLMLKFQGRPGRSFEAAKARKGHRKEKKEAAASEAAASPEVDDSFQQMANQLSVVELEAMIMETGAKAKKARKPRRKKKAKETPEDSAEVLDAKASTAAEMPEVVEADHEEEAPKVEATEADDEAPNQVEEVEEEVVPKVSDEVNTPSTASPNVTLGHSGACSEEEPMLEVPSRKLRRRRRKALKEQALREQEEAEAARQEAEKKAAEQKPELQETVSEDAQDTTIAEDEPSDARDATDDTSSLDAKETKVAEEEVKVSSAEQSDPMLQGQVCQEPLAGSATEAVWHRTQLTTRKPASRAWADLFDSDDERA</sequence>
<proteinExistence type="predicted"/>
<dbReference type="Proteomes" id="UP001642464">
    <property type="component" value="Unassembled WGS sequence"/>
</dbReference>
<feature type="compositionally biased region" description="Acidic residues" evidence="1">
    <location>
        <begin position="344"/>
        <end position="358"/>
    </location>
</feature>
<evidence type="ECO:0000313" key="3">
    <source>
        <dbReference type="Proteomes" id="UP001642464"/>
    </source>
</evidence>
<feature type="compositionally biased region" description="Basic and acidic residues" evidence="1">
    <location>
        <begin position="311"/>
        <end position="340"/>
    </location>
</feature>
<name>A0ABP0RA67_9DINO</name>
<feature type="compositionally biased region" description="Polar residues" evidence="1">
    <location>
        <begin position="272"/>
        <end position="283"/>
    </location>
</feature>
<keyword evidence="3" id="KW-1185">Reference proteome</keyword>
<evidence type="ECO:0000313" key="2">
    <source>
        <dbReference type="EMBL" id="CAK9097486.1"/>
    </source>
</evidence>
<feature type="compositionally biased region" description="Basic and acidic residues" evidence="1">
    <location>
        <begin position="46"/>
        <end position="74"/>
    </location>
</feature>
<dbReference type="EMBL" id="CAXAMM010041128">
    <property type="protein sequence ID" value="CAK9097486.1"/>
    <property type="molecule type" value="Genomic_DNA"/>
</dbReference>
<evidence type="ECO:0000256" key="1">
    <source>
        <dbReference type="SAM" id="MobiDB-lite"/>
    </source>
</evidence>
<protein>
    <submittedName>
        <fullName evidence="2">Uncharacterized protein</fullName>
    </submittedName>
</protein>
<feature type="compositionally biased region" description="Basic residues" evidence="1">
    <location>
        <begin position="301"/>
        <end position="310"/>
    </location>
</feature>
<comment type="caution">
    <text evidence="2">The sequence shown here is derived from an EMBL/GenBank/DDBJ whole genome shotgun (WGS) entry which is preliminary data.</text>
</comment>